<dbReference type="PANTHER" id="PTHR24061">
    <property type="entry name" value="CALCIUM-SENSING RECEPTOR-RELATED"/>
    <property type="match status" value="1"/>
</dbReference>
<dbReference type="InterPro" id="IPR028082">
    <property type="entry name" value="Peripla_BP_I"/>
</dbReference>
<dbReference type="InterPro" id="IPR038550">
    <property type="entry name" value="GPCR_3_9-Cys_sf"/>
</dbReference>
<evidence type="ECO:0000256" key="3">
    <source>
        <dbReference type="ARBA" id="ARBA00022692"/>
    </source>
</evidence>
<dbReference type="PRINTS" id="PR00248">
    <property type="entry name" value="GPCRMGR"/>
</dbReference>
<keyword evidence="7 12" id="KW-0472">Membrane</keyword>
<keyword evidence="15" id="KW-1185">Reference proteome</keyword>
<keyword evidence="2" id="KW-1003">Cell membrane</keyword>
<keyword evidence="8" id="KW-0675">Receptor</keyword>
<dbReference type="FunCoup" id="H3DPE3">
    <property type="interactions" value="53"/>
</dbReference>
<dbReference type="Pfam" id="PF00003">
    <property type="entry name" value="7tm_3"/>
    <property type="match status" value="1"/>
</dbReference>
<dbReference type="Pfam" id="PF01094">
    <property type="entry name" value="ANF_receptor"/>
    <property type="match status" value="1"/>
</dbReference>
<dbReference type="GO" id="GO:0050909">
    <property type="term" value="P:sensory perception of taste"/>
    <property type="evidence" value="ECO:0007669"/>
    <property type="project" value="UniProtKB-ARBA"/>
</dbReference>
<dbReference type="InterPro" id="IPR017978">
    <property type="entry name" value="GPCR_3_C"/>
</dbReference>
<protein>
    <submittedName>
        <fullName evidence="14">Olfactory receptor C family, b1</fullName>
    </submittedName>
</protein>
<sequence length="777" mass="87391">FDLESFMTSLSAIHEIEVINAAGLLPGVRLGYVMCDTCSHASKALQSVEHMLAINHSLTDMCSYIDFRPRVKIFLGALHSEVAITLSRLLSVYMIPLISSASSSPQLSDKLRYPVFLRTVPSDKHQTKALAKLMNHYGWNWVGLVYEDGEYGIGSFESFLSDAAESNVCLAYQEMLSNHENSNSLKDIKRISQQIISSSAQVVVLILRAELVKEVFKEMIRTNTTRTWISTNAWSQSSLVSMMEGINMVGDILGLTFISRKSQSFDNYLRNLTVTPGGYNSFIADYKNLRFNCTPECFLNNPPPHCPPPQSLKFKSPNACNLKNPHDQNDDYLAVWAVAFALQKLLKCNSSVCLGEINFPPWKLLKELKTIQFDFGNQTLFFDQNGDFVTGYDLIQWEVDGNHRRYQKIGKYTLLDKQVKLTVQNFTWISTGNTTPPQSRCSESCPPGSIKKILNASCCYTCTLCPGGTYSVLTDLADCKTCPNGTWSLQGSNHCEPRREFYLKWSDPYPITLTTVAAFGILLLIVILIIFLVHRDSPPMKRAEVRLSSVMMVGLTVSFASVICFMGKPTVYQCCAQQLMYAMGFTLCVSCILVKAFRIFLAFLPFGQMTNRRLHKLYKPPLLIVIMIALQVIICLLWMIFDAPFVEASPPSPQSMIKIIKCREGATYFGYGIMLGYIGLLAFIGFLLAFKGRKIPHEFSETGYIIFSMLIYLFVWVCFIPVYITNSEEGTLVQASAILVSTYGIIFCHFLPKCYEALRKIKTDSLDTVLNRNSSLT</sequence>
<keyword evidence="9" id="KW-0325">Glycoprotein</keyword>
<dbReference type="FunFam" id="3.40.50.2300:FF:000016">
    <property type="entry name" value="Taste 1 receptor member 2"/>
    <property type="match status" value="1"/>
</dbReference>
<organism evidence="14 15">
    <name type="scientific">Tetraodon nigroviridis</name>
    <name type="common">Spotted green pufferfish</name>
    <name type="synonym">Chelonodon nigroviridis</name>
    <dbReference type="NCBI Taxonomy" id="99883"/>
    <lineage>
        <taxon>Eukaryota</taxon>
        <taxon>Metazoa</taxon>
        <taxon>Chordata</taxon>
        <taxon>Craniata</taxon>
        <taxon>Vertebrata</taxon>
        <taxon>Euteleostomi</taxon>
        <taxon>Actinopterygii</taxon>
        <taxon>Neopterygii</taxon>
        <taxon>Teleostei</taxon>
        <taxon>Neoteleostei</taxon>
        <taxon>Acanthomorphata</taxon>
        <taxon>Eupercaria</taxon>
        <taxon>Tetraodontiformes</taxon>
        <taxon>Tetradontoidea</taxon>
        <taxon>Tetraodontidae</taxon>
        <taxon>Tetraodon</taxon>
    </lineage>
</organism>
<proteinExistence type="inferred from homology"/>
<feature type="transmembrane region" description="Helical" evidence="12">
    <location>
        <begin position="702"/>
        <end position="724"/>
    </location>
</feature>
<dbReference type="InterPro" id="IPR000068">
    <property type="entry name" value="GPCR_3_Ca_sens_rcpt-rel"/>
</dbReference>
<comment type="similarity">
    <text evidence="11">Belongs to the G-protein coupled receptor 3 family. TAS1R subfamily.</text>
</comment>
<feature type="domain" description="G-protein coupled receptors family 3 profile" evidence="13">
    <location>
        <begin position="509"/>
        <end position="773"/>
    </location>
</feature>
<reference evidence="14" key="3">
    <citation type="submission" date="2025-09" db="UniProtKB">
        <authorList>
            <consortium name="Ensembl"/>
        </authorList>
    </citation>
    <scope>IDENTIFICATION</scope>
</reference>
<dbReference type="FunFam" id="2.10.50.30:FF:000004">
    <property type="entry name" value="Taste receptor type 1 member 3-like protein"/>
    <property type="match status" value="1"/>
</dbReference>
<evidence type="ECO:0000256" key="6">
    <source>
        <dbReference type="ARBA" id="ARBA00023040"/>
    </source>
</evidence>
<dbReference type="PROSITE" id="PS50259">
    <property type="entry name" value="G_PROTEIN_RECEP_F3_4"/>
    <property type="match status" value="1"/>
</dbReference>
<name>H3DPE3_TETNG</name>
<dbReference type="Pfam" id="PF07562">
    <property type="entry name" value="NCD3G"/>
    <property type="match status" value="1"/>
</dbReference>
<evidence type="ECO:0000256" key="7">
    <source>
        <dbReference type="ARBA" id="ARBA00023136"/>
    </source>
</evidence>
<keyword evidence="10" id="KW-0807">Transducer</keyword>
<evidence type="ECO:0000256" key="12">
    <source>
        <dbReference type="SAM" id="Phobius"/>
    </source>
</evidence>
<reference evidence="15" key="1">
    <citation type="journal article" date="2004" name="Nature">
        <title>Genome duplication in the teleost fish Tetraodon nigroviridis reveals the early vertebrate proto-karyotype.</title>
        <authorList>
            <person name="Jaillon O."/>
            <person name="Aury J.-M."/>
            <person name="Brunet F."/>
            <person name="Petit J.-L."/>
            <person name="Stange-Thomann N."/>
            <person name="Mauceli E."/>
            <person name="Bouneau L."/>
            <person name="Fischer C."/>
            <person name="Ozouf-Costaz C."/>
            <person name="Bernot A."/>
            <person name="Nicaud S."/>
            <person name="Jaffe D."/>
            <person name="Fisher S."/>
            <person name="Lutfalla G."/>
            <person name="Dossat C."/>
            <person name="Segurens B."/>
            <person name="Dasilva C."/>
            <person name="Salanoubat M."/>
            <person name="Levy M."/>
            <person name="Boudet N."/>
            <person name="Castellano S."/>
            <person name="Anthouard V."/>
            <person name="Jubin C."/>
            <person name="Castelli V."/>
            <person name="Katinka M."/>
            <person name="Vacherie B."/>
            <person name="Biemont C."/>
            <person name="Skalli Z."/>
            <person name="Cattolico L."/>
            <person name="Poulain J."/>
            <person name="De Berardinis V."/>
            <person name="Cruaud C."/>
            <person name="Duprat S."/>
            <person name="Brottier P."/>
            <person name="Coutanceau J.-P."/>
            <person name="Gouzy J."/>
            <person name="Parra G."/>
            <person name="Lardier G."/>
            <person name="Chapple C."/>
            <person name="McKernan K.J."/>
            <person name="McEwan P."/>
            <person name="Bosak S."/>
            <person name="Kellis M."/>
            <person name="Volff J.-N."/>
            <person name="Guigo R."/>
            <person name="Zody M.C."/>
            <person name="Mesirov J."/>
            <person name="Lindblad-Toh K."/>
            <person name="Birren B."/>
            <person name="Nusbaum C."/>
            <person name="Kahn D."/>
            <person name="Robinson-Rechavi M."/>
            <person name="Laudet V."/>
            <person name="Schachter V."/>
            <person name="Quetier F."/>
            <person name="Saurin W."/>
            <person name="Scarpelli C."/>
            <person name="Wincker P."/>
            <person name="Lander E.S."/>
            <person name="Weissenbach J."/>
            <person name="Roest Crollius H."/>
        </authorList>
    </citation>
    <scope>NUCLEOTIDE SEQUENCE [LARGE SCALE GENOMIC DNA]</scope>
</reference>
<dbReference type="InParanoid" id="H3DPE3"/>
<keyword evidence="4" id="KW-0732">Signal</keyword>
<dbReference type="Proteomes" id="UP000007303">
    <property type="component" value="Unassembled WGS sequence"/>
</dbReference>
<feature type="transmembrane region" description="Helical" evidence="12">
    <location>
        <begin position="509"/>
        <end position="533"/>
    </location>
</feature>
<evidence type="ECO:0000256" key="1">
    <source>
        <dbReference type="ARBA" id="ARBA00004651"/>
    </source>
</evidence>
<dbReference type="Gene3D" id="2.10.50.30">
    <property type="entry name" value="GPCR, family 3, nine cysteines domain"/>
    <property type="match status" value="1"/>
</dbReference>
<evidence type="ECO:0000256" key="10">
    <source>
        <dbReference type="ARBA" id="ARBA00023224"/>
    </source>
</evidence>
<dbReference type="GO" id="GO:0005886">
    <property type="term" value="C:plasma membrane"/>
    <property type="evidence" value="ECO:0007669"/>
    <property type="project" value="UniProtKB-SubCell"/>
</dbReference>
<dbReference type="Gene3D" id="3.40.50.2300">
    <property type="match status" value="2"/>
</dbReference>
<evidence type="ECO:0000256" key="11">
    <source>
        <dbReference type="ARBA" id="ARBA00038492"/>
    </source>
</evidence>
<evidence type="ECO:0000256" key="2">
    <source>
        <dbReference type="ARBA" id="ARBA00022475"/>
    </source>
</evidence>
<evidence type="ECO:0000256" key="4">
    <source>
        <dbReference type="ARBA" id="ARBA00022729"/>
    </source>
</evidence>
<dbReference type="HOGENOM" id="CLU_005389_5_1_1"/>
<evidence type="ECO:0000256" key="5">
    <source>
        <dbReference type="ARBA" id="ARBA00022989"/>
    </source>
</evidence>
<dbReference type="InterPro" id="IPR000337">
    <property type="entry name" value="GPCR_3"/>
</dbReference>
<dbReference type="AlphaFoldDB" id="H3DPE3"/>
<reference evidence="14" key="2">
    <citation type="submission" date="2025-08" db="UniProtKB">
        <authorList>
            <consortium name="Ensembl"/>
        </authorList>
    </citation>
    <scope>IDENTIFICATION</scope>
</reference>
<comment type="subcellular location">
    <subcellularLocation>
        <location evidence="1">Cell membrane</location>
        <topology evidence="1">Multi-pass membrane protein</topology>
    </subcellularLocation>
</comment>
<evidence type="ECO:0000313" key="14">
    <source>
        <dbReference type="Ensembl" id="ENSTNIP00000022392.1"/>
    </source>
</evidence>
<feature type="transmembrane region" description="Helical" evidence="12">
    <location>
        <begin position="545"/>
        <end position="568"/>
    </location>
</feature>
<dbReference type="GO" id="GO:0004930">
    <property type="term" value="F:G protein-coupled receptor activity"/>
    <property type="evidence" value="ECO:0007669"/>
    <property type="project" value="UniProtKB-KW"/>
</dbReference>
<dbReference type="SUPFAM" id="SSF53822">
    <property type="entry name" value="Periplasmic binding protein-like I"/>
    <property type="match status" value="1"/>
</dbReference>
<dbReference type="Ensembl" id="ENSTNIT00000022631.1">
    <property type="protein sequence ID" value="ENSTNIP00000022392.1"/>
    <property type="gene ID" value="ENSTNIG00000019195.1"/>
</dbReference>
<dbReference type="OMA" id="VYITNHE"/>
<dbReference type="InterPro" id="IPR001828">
    <property type="entry name" value="ANF_lig-bd_rcpt"/>
</dbReference>
<keyword evidence="6" id="KW-0297">G-protein coupled receptor</keyword>
<evidence type="ECO:0000259" key="13">
    <source>
        <dbReference type="PROSITE" id="PS50259"/>
    </source>
</evidence>
<dbReference type="PANTHER" id="PTHR24061:SF506">
    <property type="entry name" value="G-PROTEIN COUPLED RECEPTOR FAMILY C GROUP 6 MEMBER A-LIKE PRECURSOR"/>
    <property type="match status" value="1"/>
</dbReference>
<dbReference type="InterPro" id="IPR011500">
    <property type="entry name" value="GPCR_3_9-Cys_dom"/>
</dbReference>
<accession>H3DPE3</accession>
<feature type="transmembrane region" description="Helical" evidence="12">
    <location>
        <begin position="580"/>
        <end position="601"/>
    </location>
</feature>
<dbReference type="STRING" id="99883.ENSTNIP00000022392"/>
<feature type="transmembrane region" description="Helical" evidence="12">
    <location>
        <begin position="622"/>
        <end position="641"/>
    </location>
</feature>
<evidence type="ECO:0000313" key="15">
    <source>
        <dbReference type="Proteomes" id="UP000007303"/>
    </source>
</evidence>
<feature type="transmembrane region" description="Helical" evidence="12">
    <location>
        <begin position="730"/>
        <end position="752"/>
    </location>
</feature>
<dbReference type="GeneTree" id="ENSGT00940000166171"/>
<evidence type="ECO:0000256" key="8">
    <source>
        <dbReference type="ARBA" id="ARBA00023170"/>
    </source>
</evidence>
<evidence type="ECO:0000256" key="9">
    <source>
        <dbReference type="ARBA" id="ARBA00023180"/>
    </source>
</evidence>
<feature type="transmembrane region" description="Helical" evidence="12">
    <location>
        <begin position="668"/>
        <end position="690"/>
    </location>
</feature>
<keyword evidence="5 12" id="KW-1133">Transmembrane helix</keyword>
<keyword evidence="3 12" id="KW-0812">Transmembrane</keyword>